<name>N6X6R8_9ACTO</name>
<accession>N6X6R8</accession>
<comment type="caution">
    <text evidence="1">The sequence shown here is derived from an EMBL/GenBank/DDBJ whole genome shotgun (WGS) entry which is preliminary data.</text>
</comment>
<dbReference type="eggNOG" id="ENOG5031FRT">
    <property type="taxonomic scope" value="Bacteria"/>
</dbReference>
<protein>
    <submittedName>
        <fullName evidence="1">Uncharacterized protein</fullName>
    </submittedName>
</protein>
<dbReference type="Proteomes" id="UP000013015">
    <property type="component" value="Unassembled WGS sequence"/>
</dbReference>
<dbReference type="HOGENOM" id="CLU_830625_0_0_11"/>
<evidence type="ECO:0000313" key="1">
    <source>
        <dbReference type="EMBL" id="ENO19062.1"/>
    </source>
</evidence>
<organism evidence="1 2">
    <name type="scientific">Schaalia cardiffensis F0333</name>
    <dbReference type="NCBI Taxonomy" id="888050"/>
    <lineage>
        <taxon>Bacteria</taxon>
        <taxon>Bacillati</taxon>
        <taxon>Actinomycetota</taxon>
        <taxon>Actinomycetes</taxon>
        <taxon>Actinomycetales</taxon>
        <taxon>Actinomycetaceae</taxon>
        <taxon>Schaalia</taxon>
    </lineage>
</organism>
<dbReference type="STRING" id="888050.HMPREF9004_0206"/>
<reference evidence="1 2" key="1">
    <citation type="submission" date="2013-03" db="EMBL/GenBank/DDBJ databases">
        <title>Reference genome for the Human Microbiome Project.</title>
        <authorList>
            <person name="Aqrawi P."/>
            <person name="Ayvaz T."/>
            <person name="Bess C."/>
            <person name="Blankenburg K."/>
            <person name="Coyle M."/>
            <person name="Deng J."/>
            <person name="Forbes L."/>
            <person name="Fowler G."/>
            <person name="Francisco L."/>
            <person name="Fu Q."/>
            <person name="Gibbs R."/>
            <person name="Gross S."/>
            <person name="Gubbala S."/>
            <person name="Hale W."/>
            <person name="Hemphill L."/>
            <person name="Highlander S."/>
            <person name="Hirani K."/>
            <person name="Jackson L."/>
            <person name="Jakkamsetti A."/>
            <person name="Javaid M."/>
            <person name="Jayaseelan J.C."/>
            <person name="Jiang H."/>
            <person name="Joshi V."/>
            <person name="Korchina V."/>
            <person name="Kovar C."/>
            <person name="Lara F."/>
            <person name="Lee S."/>
            <person name="Liu Y."/>
            <person name="Mata R."/>
            <person name="Mathew T."/>
            <person name="Munidasa M."/>
            <person name="Muzny D."/>
            <person name="Nazareth L."/>
            <person name="Ngo R."/>
            <person name="Nguyen L."/>
            <person name="Nguyen N."/>
            <person name="Okwuonu G."/>
            <person name="Ongeri F."/>
            <person name="Palculict T."/>
            <person name="Patil S."/>
            <person name="Petrosino J."/>
            <person name="Pham C."/>
            <person name="Pham P."/>
            <person name="Pu L.-L."/>
            <person name="Qin X."/>
            <person name="Qu J."/>
            <person name="Reid J."/>
            <person name="Ross M."/>
            <person name="Ruth R."/>
            <person name="Saada N."/>
            <person name="San Lucas F."/>
            <person name="Santibanez J."/>
            <person name="Shang Y."/>
            <person name="Simmons D."/>
            <person name="Song X.-Z."/>
            <person name="Tang L.-Y."/>
            <person name="Thornton R."/>
            <person name="Warren J."/>
            <person name="Weissenberger G."/>
            <person name="Wilczek-Boney K."/>
            <person name="Worley K."/>
            <person name="Youmans B."/>
            <person name="Zhang J."/>
            <person name="Zhang L."/>
            <person name="Zhao Z."/>
            <person name="Zhou C."/>
            <person name="Zhu D."/>
            <person name="Zhu Y."/>
        </authorList>
    </citation>
    <scope>NUCLEOTIDE SEQUENCE [LARGE SCALE GENOMIC DNA]</scope>
    <source>
        <strain evidence="1 2">F0333</strain>
    </source>
</reference>
<dbReference type="OrthoDB" id="3252529at2"/>
<dbReference type="RefSeq" id="WP_005961814.1">
    <property type="nucleotide sequence ID" value="NZ_CP040505.1"/>
</dbReference>
<keyword evidence="2" id="KW-1185">Reference proteome</keyword>
<gene>
    <name evidence="1" type="ORF">HMPREF9004_0206</name>
</gene>
<dbReference type="PATRIC" id="fig|888050.3.peg.202"/>
<sequence>MTIFGFFSRRPDSFGSPKGFSASFEHALASEHAHSSRTASSSRKGRRLAVLGATAGTLALLLSSCASGVRFDSRGASLPELTEVDTLRETAARTEAAAWARASSLAEDASSCPECAQVLSLVAANSQARLDALGGVWSPWGDHTPEGAEEVPPIADAPVTVEELVSWLASTARRDLAVAADPTLMESDNSRALASVALGRYRSALDLAGAFNVSLDSEDAAVAEFNARLHSFISSQTMDLLSGWGLDPQALNASSILPDADLSAAQSLAESTELAETVASWDCTAQSLPKAQLVEFSIDDAELRSHELFSRVDHYLSAGANDHRTTRCTLDSLDAASLANGLLLADLHLLSSDDQTIRLIGLHEALEDLSSWSFLNEYGTSPALIGASA</sequence>
<dbReference type="EMBL" id="AQHZ01000003">
    <property type="protein sequence ID" value="ENO19062.1"/>
    <property type="molecule type" value="Genomic_DNA"/>
</dbReference>
<proteinExistence type="predicted"/>
<dbReference type="AlphaFoldDB" id="N6X6R8"/>
<evidence type="ECO:0000313" key="2">
    <source>
        <dbReference type="Proteomes" id="UP000013015"/>
    </source>
</evidence>